<dbReference type="Gene3D" id="3.40.30.10">
    <property type="entry name" value="Glutaredoxin"/>
    <property type="match status" value="4"/>
</dbReference>
<feature type="region of interest" description="Disordered" evidence="1">
    <location>
        <begin position="355"/>
        <end position="385"/>
    </location>
</feature>
<dbReference type="Pfam" id="PF00085">
    <property type="entry name" value="Thioredoxin"/>
    <property type="match status" value="1"/>
</dbReference>
<evidence type="ECO:0000259" key="2">
    <source>
        <dbReference type="Pfam" id="PF00085"/>
    </source>
</evidence>
<accession>A0A0D8XI57</accession>
<dbReference type="GO" id="GO:0005793">
    <property type="term" value="C:endoplasmic reticulum-Golgi intermediate compartment"/>
    <property type="evidence" value="ECO:0007669"/>
    <property type="project" value="TreeGrafter"/>
</dbReference>
<dbReference type="PANTHER" id="PTHR46295">
    <property type="entry name" value="ENDOPLASMIC RETICULUM RESIDENT PROTEIN 44"/>
    <property type="match status" value="1"/>
</dbReference>
<name>A0A0D8XI57_DICVI</name>
<dbReference type="Proteomes" id="UP000053766">
    <property type="component" value="Unassembled WGS sequence"/>
</dbReference>
<dbReference type="PANTHER" id="PTHR46295:SF1">
    <property type="entry name" value="ENDOPLASMIC RETICULUM RESIDENT PROTEIN 44"/>
    <property type="match status" value="1"/>
</dbReference>
<evidence type="ECO:0000256" key="1">
    <source>
        <dbReference type="SAM" id="MobiDB-lite"/>
    </source>
</evidence>
<dbReference type="Pfam" id="PF13848">
    <property type="entry name" value="Thioredoxin_6"/>
    <property type="match status" value="2"/>
</dbReference>
<dbReference type="OrthoDB" id="294696at2759"/>
<dbReference type="InterPro" id="IPR036249">
    <property type="entry name" value="Thioredoxin-like_sf"/>
</dbReference>
<dbReference type="GO" id="GO:0003756">
    <property type="term" value="F:protein disulfide isomerase activity"/>
    <property type="evidence" value="ECO:0007669"/>
    <property type="project" value="TreeGrafter"/>
</dbReference>
<feature type="compositionally biased region" description="Basic and acidic residues" evidence="1">
    <location>
        <begin position="374"/>
        <end position="385"/>
    </location>
</feature>
<dbReference type="GO" id="GO:0006457">
    <property type="term" value="P:protein folding"/>
    <property type="evidence" value="ECO:0007669"/>
    <property type="project" value="TreeGrafter"/>
</dbReference>
<dbReference type="GO" id="GO:0005789">
    <property type="term" value="C:endoplasmic reticulum membrane"/>
    <property type="evidence" value="ECO:0007669"/>
    <property type="project" value="TreeGrafter"/>
</dbReference>
<keyword evidence="4" id="KW-1185">Reference proteome</keyword>
<gene>
    <name evidence="3" type="ORF">DICVIV_10521</name>
</gene>
<reference evidence="3 4" key="1">
    <citation type="submission" date="2013-11" db="EMBL/GenBank/DDBJ databases">
        <title>Draft genome of the bovine lungworm Dictyocaulus viviparus.</title>
        <authorList>
            <person name="Mitreva M."/>
        </authorList>
    </citation>
    <scope>NUCLEOTIDE SEQUENCE [LARGE SCALE GENOMIC DNA]</scope>
    <source>
        <strain evidence="3 4">HannoverDv2000</strain>
    </source>
</reference>
<evidence type="ECO:0000313" key="3">
    <source>
        <dbReference type="EMBL" id="KJH43449.1"/>
    </source>
</evidence>
<sequence>MFGGNWCPYSQELLPIFSEASYMFKQIHPSFDVIWANVECMEEVHLCQLYFISKYPTIKIFIRGDMMNKEYRARRAVDDLVHFVAEQYEGSIREFVDDNDLMNNMNTSAHNVVAYIKRGNDAYQNFYSIAQLLRDYCTFWIQEEKMAENLVKFSLYYKPPEMNNKLDFDGNLHNYTLLKQWVTDKCIQLVREITFENAEDLTEEGLPFLIYFRDPRKKEDDKFFTEILKKPSNCCGAYEGGSKILLEPIQLFDDQRKPSDSGKVLCCDIEERVVARELYEQRMTVIPLLADGFKFAHPLHHLGKTIEDLPVLAIDSFTHMFIFPNISRLSERGALKQFVDDLYSENCHKHFHGEIVEEEELPQNPVTEQSSNPDSKERQENESGLEEKDVFLKSIFRELKPSEKRYSLLDKTEL</sequence>
<organism evidence="3 4">
    <name type="scientific">Dictyocaulus viviparus</name>
    <name type="common">Bovine lungworm</name>
    <dbReference type="NCBI Taxonomy" id="29172"/>
    <lineage>
        <taxon>Eukaryota</taxon>
        <taxon>Metazoa</taxon>
        <taxon>Ecdysozoa</taxon>
        <taxon>Nematoda</taxon>
        <taxon>Chromadorea</taxon>
        <taxon>Rhabditida</taxon>
        <taxon>Rhabditina</taxon>
        <taxon>Rhabditomorpha</taxon>
        <taxon>Strongyloidea</taxon>
        <taxon>Metastrongylidae</taxon>
        <taxon>Dictyocaulus</taxon>
    </lineage>
</organism>
<dbReference type="AlphaFoldDB" id="A0A0D8XI57"/>
<reference evidence="4" key="2">
    <citation type="journal article" date="2016" name="Sci. Rep.">
        <title>Dictyocaulus viviparus genome, variome and transcriptome elucidate lungworm biology and support future intervention.</title>
        <authorList>
            <person name="McNulty S.N."/>
            <person name="Strube C."/>
            <person name="Rosa B.A."/>
            <person name="Martin J.C."/>
            <person name="Tyagi R."/>
            <person name="Choi Y.J."/>
            <person name="Wang Q."/>
            <person name="Hallsworth Pepin K."/>
            <person name="Zhang X."/>
            <person name="Ozersky P."/>
            <person name="Wilson R.K."/>
            <person name="Sternberg P.W."/>
            <person name="Gasser R.B."/>
            <person name="Mitreva M."/>
        </authorList>
    </citation>
    <scope>NUCLEOTIDE SEQUENCE [LARGE SCALE GENOMIC DNA]</scope>
    <source>
        <strain evidence="4">HannoverDv2000</strain>
    </source>
</reference>
<dbReference type="STRING" id="29172.A0A0D8XI57"/>
<feature type="domain" description="Thioredoxin" evidence="2">
    <location>
        <begin position="3"/>
        <end position="85"/>
    </location>
</feature>
<feature type="compositionally biased region" description="Polar residues" evidence="1">
    <location>
        <begin position="364"/>
        <end position="373"/>
    </location>
</feature>
<proteinExistence type="predicted"/>
<protein>
    <recommendedName>
        <fullName evidence="2">Thioredoxin domain-containing protein</fullName>
    </recommendedName>
</protein>
<dbReference type="InterPro" id="IPR013766">
    <property type="entry name" value="Thioredoxin_domain"/>
</dbReference>
<dbReference type="EMBL" id="KN716557">
    <property type="protein sequence ID" value="KJH43449.1"/>
    <property type="molecule type" value="Genomic_DNA"/>
</dbReference>
<dbReference type="InterPro" id="IPR052643">
    <property type="entry name" value="ERP44"/>
</dbReference>
<evidence type="ECO:0000313" key="4">
    <source>
        <dbReference type="Proteomes" id="UP000053766"/>
    </source>
</evidence>
<dbReference type="SUPFAM" id="SSF52833">
    <property type="entry name" value="Thioredoxin-like"/>
    <property type="match status" value="2"/>
</dbReference>